<feature type="compositionally biased region" description="Low complexity" evidence="1">
    <location>
        <begin position="363"/>
        <end position="379"/>
    </location>
</feature>
<dbReference type="OrthoDB" id="6359943at2759"/>
<feature type="region of interest" description="Disordered" evidence="1">
    <location>
        <begin position="302"/>
        <end position="323"/>
    </location>
</feature>
<name>A0A9J6AU35_SOLCO</name>
<evidence type="ECO:0008006" key="4">
    <source>
        <dbReference type="Google" id="ProtNLM"/>
    </source>
</evidence>
<evidence type="ECO:0000313" key="3">
    <source>
        <dbReference type="Proteomes" id="UP000824120"/>
    </source>
</evidence>
<keyword evidence="3" id="KW-1185">Reference proteome</keyword>
<proteinExistence type="predicted"/>
<accession>A0A9J6AU35</accession>
<evidence type="ECO:0000313" key="2">
    <source>
        <dbReference type="EMBL" id="KAG5628048.1"/>
    </source>
</evidence>
<protein>
    <recommendedName>
        <fullName evidence="4">BTB/POZ domain-containing protein</fullName>
    </recommendedName>
</protein>
<dbReference type="PANTHER" id="PTHR47369">
    <property type="entry name" value="BTB/POZ DOMAIN-CONTAINING PROTEIN"/>
    <property type="match status" value="1"/>
</dbReference>
<dbReference type="AlphaFoldDB" id="A0A9J6AU35"/>
<reference evidence="2 3" key="1">
    <citation type="submission" date="2020-09" db="EMBL/GenBank/DDBJ databases">
        <title>De no assembly of potato wild relative species, Solanum commersonii.</title>
        <authorList>
            <person name="Cho K."/>
        </authorList>
    </citation>
    <scope>NUCLEOTIDE SEQUENCE [LARGE SCALE GENOMIC DNA]</scope>
    <source>
        <strain evidence="2">LZ3.2</strain>
        <tissue evidence="2">Leaf</tissue>
    </source>
</reference>
<feature type="region of interest" description="Disordered" evidence="1">
    <location>
        <begin position="357"/>
        <end position="379"/>
    </location>
</feature>
<comment type="caution">
    <text evidence="2">The sequence shown here is derived from an EMBL/GenBank/DDBJ whole genome shotgun (WGS) entry which is preliminary data.</text>
</comment>
<dbReference type="EMBL" id="JACXVP010000002">
    <property type="protein sequence ID" value="KAG5628048.1"/>
    <property type="molecule type" value="Genomic_DNA"/>
</dbReference>
<evidence type="ECO:0000256" key="1">
    <source>
        <dbReference type="SAM" id="MobiDB-lite"/>
    </source>
</evidence>
<organism evidence="2 3">
    <name type="scientific">Solanum commersonii</name>
    <name type="common">Commerson's wild potato</name>
    <name type="synonym">Commerson's nightshade</name>
    <dbReference type="NCBI Taxonomy" id="4109"/>
    <lineage>
        <taxon>Eukaryota</taxon>
        <taxon>Viridiplantae</taxon>
        <taxon>Streptophyta</taxon>
        <taxon>Embryophyta</taxon>
        <taxon>Tracheophyta</taxon>
        <taxon>Spermatophyta</taxon>
        <taxon>Magnoliopsida</taxon>
        <taxon>eudicotyledons</taxon>
        <taxon>Gunneridae</taxon>
        <taxon>Pentapetalae</taxon>
        <taxon>asterids</taxon>
        <taxon>lamiids</taxon>
        <taxon>Solanales</taxon>
        <taxon>Solanaceae</taxon>
        <taxon>Solanoideae</taxon>
        <taxon>Solaneae</taxon>
        <taxon>Solanum</taxon>
    </lineage>
</organism>
<sequence length="550" mass="60406">MSRQLMESPHCNVDSLTEVPNSKQKMQESACLQSDSESRYPCNSGRPSSNNSFLYADEVRSSCSYFEMPISTGASGLGGNGMGVEGPSEEDSCYQLNNNSWLCGNQRNFSSMGSSCNLMILNEWERCNCTPLSWGGRTVGRREVKTCLNAHSGVSKEDYDAFANIFEGGSLLYCNMSFDALLSILISQRVQEIGADTCKSCCLVSMACACRQPFGNSHGVAATGYYMSEHDQSNQSNNIGNIYATDSPHREGRGLFRPVRVHVRGPNDGLAGIGRGSTFVSAVVWPPTRFVFSRVPLGMGNRNCQQSPANDDPENRAEQSGDLAGDGLTALVGLSQEGSNSANIHVERVDRGYETELQSRLEGPSTVGPSSSSISPQMLGSSEHAMGIEWENGSTSISLDMKTPLSHFPPFRFGVEFHDVLRLNDGQVKHSPDFFYAGSLWKVSVQAFSDEDPQRRRTLGLFLHRRKAEIADPVRKVHMYVDSREKVTARYQLIFPSKREVMVFGSFKQTGTLLPKAPKGWGWRSALLFDEVSDLLQNGALRVAAVVQLI</sequence>
<feature type="compositionally biased region" description="Polar residues" evidence="1">
    <location>
        <begin position="14"/>
        <end position="24"/>
    </location>
</feature>
<dbReference type="PANTHER" id="PTHR47369:SF1">
    <property type="entry name" value="BTB_POZ DOMAIN-CONTAINING PROTEIN"/>
    <property type="match status" value="1"/>
</dbReference>
<feature type="region of interest" description="Disordered" evidence="1">
    <location>
        <begin position="1"/>
        <end position="30"/>
    </location>
</feature>
<gene>
    <name evidence="2" type="ORF">H5410_013266</name>
</gene>
<dbReference type="Proteomes" id="UP000824120">
    <property type="component" value="Chromosome 2"/>
</dbReference>